<dbReference type="RefSeq" id="XP_067753451.1">
    <property type="nucleotide sequence ID" value="XM_067897294.1"/>
</dbReference>
<sequence length="555" mass="59425">MPQHDAAVTVSTQAAPIIGECVLILSRSTTYEPPLYLFPELLPQVPQGTPPLPVWDAVADAVDIAASSWRVADATQLLAAGVAAVGGGGIKPSTSVERRPRAMVTLASMIADNRLCAAGLDATVLEKDAFSSASIITHLAALQERMGLSDEEGAAIMSNHFINLLAWQKLRELSESANCVSSTPAERRTREEEAAGGATFSPSSQTSPPSSRKRSRAFHDGNDRETWLPSPHPWATEAEMAGTEGAARFVAVGEANVERQVELLNTLTELYQRPWRTLTSRGEQTDFVVPPGTVNITSPFADNRKIPGAYLDPASALGWGPPLSSSPDTDYFGGVRVAHKPCFYAVALSSVKRGSEGSTGAPAPTRLPLEELTTYFGREAGPRGAASVAAAATIPIVGSLAPYATHPEMLSRLQFAIVLRPVYEVITDANEVTSSASESHPRKQEPLDDEDLSETDAEGRQAHRVVVHTKRPHHYTLWVVNYGRNGVRVAGKGWVLGEPCQLHADDVLIVGNEVQLRVEEHGSMVSARAPVASDMPTKSASVNSSVVKQERISEE</sequence>
<dbReference type="AlphaFoldDB" id="A0A836L0G4"/>
<feature type="compositionally biased region" description="Basic and acidic residues" evidence="1">
    <location>
        <begin position="217"/>
        <end position="226"/>
    </location>
</feature>
<reference evidence="2 3" key="1">
    <citation type="submission" date="2021-02" db="EMBL/GenBank/DDBJ databases">
        <title>Porcisia hertigi Genome sequencing and assembly.</title>
        <authorList>
            <person name="Almutairi H."/>
            <person name="Gatherer D."/>
        </authorList>
    </citation>
    <scope>NUCLEOTIDE SEQUENCE [LARGE SCALE GENOMIC DNA]</scope>
    <source>
        <strain evidence="2 3">C119</strain>
    </source>
</reference>
<dbReference type="GeneID" id="94287371"/>
<comment type="caution">
    <text evidence="2">The sequence shown here is derived from an EMBL/GenBank/DDBJ whole genome shotgun (WGS) entry which is preliminary data.</text>
</comment>
<name>A0A836L0G4_9TRYP</name>
<dbReference type="Proteomes" id="UP000674318">
    <property type="component" value="Chromosome 35"/>
</dbReference>
<dbReference type="KEGG" id="phet:94287371"/>
<feature type="region of interest" description="Disordered" evidence="1">
    <location>
        <begin position="530"/>
        <end position="555"/>
    </location>
</feature>
<gene>
    <name evidence="2" type="ORF">JKF63_01246</name>
</gene>
<accession>A0A836L0G4</accession>
<dbReference type="EMBL" id="JAFJZO010000035">
    <property type="protein sequence ID" value="KAG5492667.1"/>
    <property type="molecule type" value="Genomic_DNA"/>
</dbReference>
<dbReference type="OrthoDB" id="273169at2759"/>
<organism evidence="2 3">
    <name type="scientific">Porcisia hertigi</name>
    <dbReference type="NCBI Taxonomy" id="2761500"/>
    <lineage>
        <taxon>Eukaryota</taxon>
        <taxon>Discoba</taxon>
        <taxon>Euglenozoa</taxon>
        <taxon>Kinetoplastea</taxon>
        <taxon>Metakinetoplastina</taxon>
        <taxon>Trypanosomatida</taxon>
        <taxon>Trypanosomatidae</taxon>
        <taxon>Leishmaniinae</taxon>
        <taxon>Porcisia</taxon>
    </lineage>
</organism>
<feature type="region of interest" description="Disordered" evidence="1">
    <location>
        <begin position="431"/>
        <end position="459"/>
    </location>
</feature>
<feature type="region of interest" description="Disordered" evidence="1">
    <location>
        <begin position="178"/>
        <end position="233"/>
    </location>
</feature>
<evidence type="ECO:0000313" key="2">
    <source>
        <dbReference type="EMBL" id="KAG5492667.1"/>
    </source>
</evidence>
<keyword evidence="3" id="KW-1185">Reference proteome</keyword>
<proteinExistence type="predicted"/>
<evidence type="ECO:0000256" key="1">
    <source>
        <dbReference type="SAM" id="MobiDB-lite"/>
    </source>
</evidence>
<evidence type="ECO:0000313" key="3">
    <source>
        <dbReference type="Proteomes" id="UP000674318"/>
    </source>
</evidence>
<protein>
    <submittedName>
        <fullName evidence="2">Uncharacterized protein</fullName>
    </submittedName>
</protein>
<feature type="compositionally biased region" description="Acidic residues" evidence="1">
    <location>
        <begin position="447"/>
        <end position="456"/>
    </location>
</feature>
<feature type="compositionally biased region" description="Polar residues" evidence="1">
    <location>
        <begin position="536"/>
        <end position="547"/>
    </location>
</feature>
<feature type="compositionally biased region" description="Low complexity" evidence="1">
    <location>
        <begin position="195"/>
        <end position="210"/>
    </location>
</feature>